<evidence type="ECO:0000313" key="11">
    <source>
        <dbReference type="EMBL" id="CAB3225223.1"/>
    </source>
</evidence>
<dbReference type="SUPFAM" id="SSF53474">
    <property type="entry name" value="alpha/beta-Hydrolases"/>
    <property type="match status" value="1"/>
</dbReference>
<keyword evidence="12" id="KW-1185">Reference proteome</keyword>
<feature type="active site" description="Charge relay system" evidence="8">
    <location>
        <position position="382"/>
    </location>
</feature>
<protein>
    <recommendedName>
        <fullName evidence="7">Lipase</fullName>
    </recommendedName>
</protein>
<reference evidence="11 12" key="1">
    <citation type="submission" date="2020-04" db="EMBL/GenBank/DDBJ databases">
        <authorList>
            <person name="Wallbank WR R."/>
            <person name="Pardo Diaz C."/>
            <person name="Kozak K."/>
            <person name="Martin S."/>
            <person name="Jiggins C."/>
            <person name="Moest M."/>
            <person name="Warren A I."/>
            <person name="Byers J.R.P. K."/>
            <person name="Montejo-Kovacevich G."/>
            <person name="Yen C E."/>
        </authorList>
    </citation>
    <scope>NUCLEOTIDE SEQUENCE [LARGE SCALE GENOMIC DNA]</scope>
</reference>
<comment type="similarity">
    <text evidence="1 7">Belongs to the AB hydrolase superfamily. Lipase family.</text>
</comment>
<evidence type="ECO:0000256" key="7">
    <source>
        <dbReference type="PIRNR" id="PIRNR000862"/>
    </source>
</evidence>
<dbReference type="Pfam" id="PF12146">
    <property type="entry name" value="Hydrolase_4"/>
    <property type="match status" value="1"/>
</dbReference>
<keyword evidence="6" id="KW-0325">Glycoprotein</keyword>
<dbReference type="OrthoDB" id="9974421at2759"/>
<feature type="domain" description="Partial AB-hydrolase lipase" evidence="9">
    <location>
        <begin position="42"/>
        <end position="105"/>
    </location>
</feature>
<dbReference type="Proteomes" id="UP000494106">
    <property type="component" value="Unassembled WGS sequence"/>
</dbReference>
<gene>
    <name evidence="11" type="ORF">APLA_LOCUS2421</name>
</gene>
<accession>A0A8S0YZW2</accession>
<dbReference type="InterPro" id="IPR006693">
    <property type="entry name" value="AB_hydrolase_lipase"/>
</dbReference>
<evidence type="ECO:0000256" key="8">
    <source>
        <dbReference type="PIRSR" id="PIRSR000862-1"/>
    </source>
</evidence>
<dbReference type="PIRSF" id="PIRSF000862">
    <property type="entry name" value="Steryl_ester_lip"/>
    <property type="match status" value="1"/>
</dbReference>
<evidence type="ECO:0000259" key="9">
    <source>
        <dbReference type="Pfam" id="PF04083"/>
    </source>
</evidence>
<dbReference type="AlphaFoldDB" id="A0A8S0YZW2"/>
<organism evidence="11 12">
    <name type="scientific">Arctia plantaginis</name>
    <name type="common">Wood tiger moth</name>
    <name type="synonym">Phalaena plantaginis</name>
    <dbReference type="NCBI Taxonomy" id="874455"/>
    <lineage>
        <taxon>Eukaryota</taxon>
        <taxon>Metazoa</taxon>
        <taxon>Ecdysozoa</taxon>
        <taxon>Arthropoda</taxon>
        <taxon>Hexapoda</taxon>
        <taxon>Insecta</taxon>
        <taxon>Pterygota</taxon>
        <taxon>Neoptera</taxon>
        <taxon>Endopterygota</taxon>
        <taxon>Lepidoptera</taxon>
        <taxon>Glossata</taxon>
        <taxon>Ditrysia</taxon>
        <taxon>Noctuoidea</taxon>
        <taxon>Erebidae</taxon>
        <taxon>Arctiinae</taxon>
        <taxon>Arctia</taxon>
    </lineage>
</organism>
<name>A0A8S0YZW2_ARCPL</name>
<keyword evidence="3 7" id="KW-0378">Hydrolase</keyword>
<evidence type="ECO:0000256" key="6">
    <source>
        <dbReference type="ARBA" id="ARBA00023180"/>
    </source>
</evidence>
<dbReference type="GO" id="GO:0016042">
    <property type="term" value="P:lipid catabolic process"/>
    <property type="evidence" value="ECO:0007669"/>
    <property type="project" value="UniProtKB-KW"/>
</dbReference>
<dbReference type="FunFam" id="3.40.50.1820:FF:000057">
    <property type="entry name" value="Lipase"/>
    <property type="match status" value="1"/>
</dbReference>
<feature type="active site" description="Nucleophile" evidence="8">
    <location>
        <position position="182"/>
    </location>
</feature>
<dbReference type="GO" id="GO:0016788">
    <property type="term" value="F:hydrolase activity, acting on ester bonds"/>
    <property type="evidence" value="ECO:0007669"/>
    <property type="project" value="InterPro"/>
</dbReference>
<evidence type="ECO:0000256" key="1">
    <source>
        <dbReference type="ARBA" id="ARBA00010701"/>
    </source>
</evidence>
<evidence type="ECO:0000313" key="12">
    <source>
        <dbReference type="Proteomes" id="UP000494106"/>
    </source>
</evidence>
<evidence type="ECO:0000256" key="5">
    <source>
        <dbReference type="ARBA" id="ARBA00023098"/>
    </source>
</evidence>
<evidence type="ECO:0000259" key="10">
    <source>
        <dbReference type="Pfam" id="PF12146"/>
    </source>
</evidence>
<comment type="caution">
    <text evidence="11">The sequence shown here is derived from an EMBL/GenBank/DDBJ whole genome shotgun (WGS) entry which is preliminary data.</text>
</comment>
<proteinExistence type="inferred from homology"/>
<feature type="active site" description="Charge relay system" evidence="8">
    <location>
        <position position="351"/>
    </location>
</feature>
<feature type="domain" description="Serine aminopeptidase S33" evidence="10">
    <location>
        <begin position="112"/>
        <end position="215"/>
    </location>
</feature>
<dbReference type="InterPro" id="IPR029058">
    <property type="entry name" value="AB_hydrolase_fold"/>
</dbReference>
<evidence type="ECO:0000256" key="4">
    <source>
        <dbReference type="ARBA" id="ARBA00022963"/>
    </source>
</evidence>
<keyword evidence="4 7" id="KW-0442">Lipid degradation</keyword>
<dbReference type="InterPro" id="IPR022742">
    <property type="entry name" value="Hydrolase_4"/>
</dbReference>
<sequence>MKNEDESTRSHKKIILQYGKNLLKSKKKSKSSKHAKLRTDAEEFIRSKGYRAETHTVNTIDGYVLTIHRIVPMSNLKRMHDFRKSSKQRVILHHGLLGSSDDWLLLGPEYALPYLLSDQGYDVWLLNARGNKYAREHRSNFMTSNNFWKFSWHEMGKYDLPAVIKYISKSAYKADTYFIGHSMGATALLVLLSTRPEYNRKIKSAILLAPLAFMYNVKGPLKRLTEFHSHVNISTLIDDNEFLTDGAFAQILNEDFCEGLVKTCSDTLLLMSDGGKEIFDANLRRTILHRKPAGTSTRTILHYMQLIKSGFFRRFDYGKINNVKRYFLEEPPNYELEKITVPISLISSESDWLAREPDITTLVTKLASVKVHHVIRNSNFDHMDFIWSKRSLRLVFEPVLDILRRAIKGK</sequence>
<dbReference type="PANTHER" id="PTHR11005">
    <property type="entry name" value="LYSOSOMAL ACID LIPASE-RELATED"/>
    <property type="match status" value="1"/>
</dbReference>
<dbReference type="Gene3D" id="3.40.50.1820">
    <property type="entry name" value="alpha/beta hydrolase"/>
    <property type="match status" value="1"/>
</dbReference>
<dbReference type="EMBL" id="CADEBC010000205">
    <property type="protein sequence ID" value="CAB3225223.1"/>
    <property type="molecule type" value="Genomic_DNA"/>
</dbReference>
<keyword evidence="5" id="KW-0443">Lipid metabolism</keyword>
<dbReference type="InterPro" id="IPR025483">
    <property type="entry name" value="Lipase_euk"/>
</dbReference>
<dbReference type="Pfam" id="PF04083">
    <property type="entry name" value="Abhydro_lipase"/>
    <property type="match status" value="1"/>
</dbReference>
<evidence type="ECO:0000256" key="2">
    <source>
        <dbReference type="ARBA" id="ARBA00022729"/>
    </source>
</evidence>
<evidence type="ECO:0000256" key="3">
    <source>
        <dbReference type="ARBA" id="ARBA00022801"/>
    </source>
</evidence>
<keyword evidence="2" id="KW-0732">Signal</keyword>